<dbReference type="Pfam" id="PF03184">
    <property type="entry name" value="DDE_1"/>
    <property type="match status" value="1"/>
</dbReference>
<gene>
    <name evidence="3" type="ORF">BN851_0134550</name>
</gene>
<evidence type="ECO:0000256" key="1">
    <source>
        <dbReference type="SAM" id="MobiDB-lite"/>
    </source>
</evidence>
<comment type="caution">
    <text evidence="3">The sequence shown here is derived from an EMBL/GenBank/DDBJ whole genome shotgun (WGS) entry which is preliminary data.</text>
</comment>
<name>A0A090MG71_9HYPO</name>
<dbReference type="AlphaFoldDB" id="A0A090MG71"/>
<dbReference type="GO" id="GO:0003676">
    <property type="term" value="F:nucleic acid binding"/>
    <property type="evidence" value="ECO:0007669"/>
    <property type="project" value="InterPro"/>
</dbReference>
<dbReference type="InterPro" id="IPR004875">
    <property type="entry name" value="DDE_SF_endonuclease_dom"/>
</dbReference>
<reference evidence="3" key="1">
    <citation type="submission" date="2013-05" db="EMBL/GenBank/DDBJ databases">
        <title>Draft genome sequences of six wheat associated Fusarium spp. isolates.</title>
        <authorList>
            <person name="Moolhuijzen P.M."/>
            <person name="Manners J.M."/>
            <person name="Wilcox S."/>
            <person name="Bellgard M.I."/>
            <person name="Gardiner D.M."/>
        </authorList>
    </citation>
    <scope>NUCLEOTIDE SEQUENCE</scope>
    <source>
        <strain evidence="3">CS5907</strain>
    </source>
</reference>
<feature type="domain" description="DDE-1" evidence="2">
    <location>
        <begin position="3"/>
        <end position="79"/>
    </location>
</feature>
<evidence type="ECO:0000259" key="2">
    <source>
        <dbReference type="Pfam" id="PF03184"/>
    </source>
</evidence>
<dbReference type="EMBL" id="CBMG010003198">
    <property type="protein sequence ID" value="CEG03922.1"/>
    <property type="molecule type" value="Genomic_DNA"/>
</dbReference>
<protein>
    <submittedName>
        <fullName evidence="3">WGS project CBMG000000000 data, contig CS5907-c003219</fullName>
    </submittedName>
</protein>
<evidence type="ECO:0000313" key="3">
    <source>
        <dbReference type="EMBL" id="CEG03922.1"/>
    </source>
</evidence>
<accession>A0A090MG71</accession>
<sequence>MATCFLNNVYCCYLPAHCSHGVQPLDNGVFNVSKAAYRKDVQKLTSLTDSAPVDKVSFVKAYAKAREVGMTKKNILSGWRVTGNWPISRRKALMHPEIQPDKKETTPASDSPSDGQRDSDNTLKTSRHIRDLGKNKSLSTRRRCSAISKGFEAQESKIASLSSRVASLGEEVGRLSRGKKRKAIPNPNRKFMTLTEALVADNTISKPNQAAEETGAVEDVIEVGEVEEDEGSNSEAEELLVVRTHVGSVVKRPREY</sequence>
<proteinExistence type="predicted"/>
<organism evidence="3">
    <name type="scientific">Fusarium acuminatum CS5907</name>
    <dbReference type="NCBI Taxonomy" id="1318461"/>
    <lineage>
        <taxon>Eukaryota</taxon>
        <taxon>Fungi</taxon>
        <taxon>Dikarya</taxon>
        <taxon>Ascomycota</taxon>
        <taxon>Pezizomycotina</taxon>
        <taxon>Sordariomycetes</taxon>
        <taxon>Hypocreomycetidae</taxon>
        <taxon>Hypocreales</taxon>
        <taxon>Nectriaceae</taxon>
        <taxon>Fusarium</taxon>
        <taxon>Fusarium tricinctum species complex</taxon>
    </lineage>
</organism>
<feature type="region of interest" description="Disordered" evidence="1">
    <location>
        <begin position="94"/>
        <end position="141"/>
    </location>
</feature>